<dbReference type="InterPro" id="IPR000477">
    <property type="entry name" value="RT_dom"/>
</dbReference>
<sequence length="222" mass="25503">MRKSNLITRLRDGSGRWLELQEELRNHAVEFYSHLFTSGKVDASQFSIHGRFLPLSDSAVDYFDSHVSMDEARKAVFHMAALKAPGVDGLHALFYQRNWNIVGADICRLVQDIFEGAPFPENLNDTLPVMIPKVKSPENMSQFRPISLCQVLYKIVTKVVVNRIKPFISEWVKDNQTSFVPGRLISDNIIIAQEVVHSMRRKTRAKGWMAEKIDLERAYDRL</sequence>
<reference evidence="2" key="1">
    <citation type="submission" date="2023-05" db="EMBL/GenBank/DDBJ databases">
        <title>Genome and transcriptome analyses reveal genes involved in the formation of fine ridges on petal epidermal cells in Hibiscus trionum.</title>
        <authorList>
            <person name="Koshimizu S."/>
            <person name="Masuda S."/>
            <person name="Ishii T."/>
            <person name="Shirasu K."/>
            <person name="Hoshino A."/>
            <person name="Arita M."/>
        </authorList>
    </citation>
    <scope>NUCLEOTIDE SEQUENCE</scope>
    <source>
        <strain evidence="2">Hamamatsu line</strain>
    </source>
</reference>
<evidence type="ECO:0000259" key="1">
    <source>
        <dbReference type="Pfam" id="PF00078"/>
    </source>
</evidence>
<dbReference type="PANTHER" id="PTHR46890">
    <property type="entry name" value="NON-LTR RETROLELEMENT REVERSE TRANSCRIPTASE-LIKE PROTEIN-RELATED"/>
    <property type="match status" value="1"/>
</dbReference>
<dbReference type="Proteomes" id="UP001165190">
    <property type="component" value="Unassembled WGS sequence"/>
</dbReference>
<name>A0A9W7J5T0_HIBTR</name>
<dbReference type="EMBL" id="BSYR01000052">
    <property type="protein sequence ID" value="GMJ08617.1"/>
    <property type="molecule type" value="Genomic_DNA"/>
</dbReference>
<protein>
    <recommendedName>
        <fullName evidence="1">Reverse transcriptase domain-containing protein</fullName>
    </recommendedName>
</protein>
<evidence type="ECO:0000313" key="2">
    <source>
        <dbReference type="EMBL" id="GMJ08617.1"/>
    </source>
</evidence>
<dbReference type="AlphaFoldDB" id="A0A9W7J5T0"/>
<evidence type="ECO:0000313" key="3">
    <source>
        <dbReference type="Proteomes" id="UP001165190"/>
    </source>
</evidence>
<accession>A0A9W7J5T0</accession>
<proteinExistence type="predicted"/>
<dbReference type="OrthoDB" id="1002573at2759"/>
<gene>
    <name evidence="2" type="ORF">HRI_004530900</name>
</gene>
<dbReference type="Pfam" id="PF00078">
    <property type="entry name" value="RVT_1"/>
    <property type="match status" value="1"/>
</dbReference>
<dbReference type="InterPro" id="IPR052343">
    <property type="entry name" value="Retrotransposon-Effector_Assoc"/>
</dbReference>
<comment type="caution">
    <text evidence="2">The sequence shown here is derived from an EMBL/GenBank/DDBJ whole genome shotgun (WGS) entry which is preliminary data.</text>
</comment>
<dbReference type="PANTHER" id="PTHR46890:SF48">
    <property type="entry name" value="RNA-DIRECTED DNA POLYMERASE"/>
    <property type="match status" value="1"/>
</dbReference>
<organism evidence="2 3">
    <name type="scientific">Hibiscus trionum</name>
    <name type="common">Flower of an hour</name>
    <dbReference type="NCBI Taxonomy" id="183268"/>
    <lineage>
        <taxon>Eukaryota</taxon>
        <taxon>Viridiplantae</taxon>
        <taxon>Streptophyta</taxon>
        <taxon>Embryophyta</taxon>
        <taxon>Tracheophyta</taxon>
        <taxon>Spermatophyta</taxon>
        <taxon>Magnoliopsida</taxon>
        <taxon>eudicotyledons</taxon>
        <taxon>Gunneridae</taxon>
        <taxon>Pentapetalae</taxon>
        <taxon>rosids</taxon>
        <taxon>malvids</taxon>
        <taxon>Malvales</taxon>
        <taxon>Malvaceae</taxon>
        <taxon>Malvoideae</taxon>
        <taxon>Hibiscus</taxon>
    </lineage>
</organism>
<keyword evidence="3" id="KW-1185">Reference proteome</keyword>
<feature type="domain" description="Reverse transcriptase" evidence="1">
    <location>
        <begin position="133"/>
        <end position="221"/>
    </location>
</feature>